<gene>
    <name evidence="1" type="ORF">P6N53_05085</name>
</gene>
<dbReference type="GO" id="GO:0043937">
    <property type="term" value="P:regulation of sporulation"/>
    <property type="evidence" value="ECO:0007669"/>
    <property type="project" value="InterPro"/>
</dbReference>
<dbReference type="Proteomes" id="UP001172911">
    <property type="component" value="Unassembled WGS sequence"/>
</dbReference>
<dbReference type="SUPFAM" id="SSF140500">
    <property type="entry name" value="BAS1536-like"/>
    <property type="match status" value="1"/>
</dbReference>
<sequence>MIKINKEPEQLLDEINRLKDELYLLISKNIDIKDPQFIEASTKLMKLINEYYKHKNRTNVQI</sequence>
<organism evidence="1 2">
    <name type="scientific">Desulforamulus aquiferis</name>
    <dbReference type="NCBI Taxonomy" id="1397668"/>
    <lineage>
        <taxon>Bacteria</taxon>
        <taxon>Bacillati</taxon>
        <taxon>Bacillota</taxon>
        <taxon>Clostridia</taxon>
        <taxon>Eubacteriales</taxon>
        <taxon>Peptococcaceae</taxon>
        <taxon>Desulforamulus</taxon>
    </lineage>
</organism>
<dbReference type="Pfam" id="PF09388">
    <property type="entry name" value="SpoOE-like"/>
    <property type="match status" value="1"/>
</dbReference>
<dbReference type="Gene3D" id="4.10.280.10">
    <property type="entry name" value="Helix-loop-helix DNA-binding domain"/>
    <property type="match status" value="1"/>
</dbReference>
<dbReference type="EMBL" id="JARPTC010000006">
    <property type="protein sequence ID" value="MDO7786595.1"/>
    <property type="molecule type" value="Genomic_DNA"/>
</dbReference>
<dbReference type="AlphaFoldDB" id="A0AAW7ZBJ1"/>
<accession>A0AAW7ZBJ1</accession>
<reference evidence="1" key="1">
    <citation type="journal article" date="2023" name="J. Hazard. Mater.">
        <title>Anaerobic biodegradation of pyrene and benzo[a]pyrene by a new sulfate-reducing Desulforamulus aquiferis strain DSA.</title>
        <authorList>
            <person name="Zhang Z."/>
            <person name="Sun J."/>
            <person name="Gong X."/>
            <person name="Wang C."/>
            <person name="Wang H."/>
        </authorList>
    </citation>
    <scope>NUCLEOTIDE SEQUENCE</scope>
    <source>
        <strain evidence="1">DSA</strain>
    </source>
</reference>
<dbReference type="GO" id="GO:0046983">
    <property type="term" value="F:protein dimerization activity"/>
    <property type="evidence" value="ECO:0007669"/>
    <property type="project" value="InterPro"/>
</dbReference>
<name>A0AAW7ZBJ1_9FIRM</name>
<proteinExistence type="predicted"/>
<keyword evidence="2" id="KW-1185">Reference proteome</keyword>
<dbReference type="RefSeq" id="WP_315988659.1">
    <property type="nucleotide sequence ID" value="NZ_JARPTC010000006.1"/>
</dbReference>
<evidence type="ECO:0000313" key="1">
    <source>
        <dbReference type="EMBL" id="MDO7786595.1"/>
    </source>
</evidence>
<dbReference type="InterPro" id="IPR036638">
    <property type="entry name" value="HLH_DNA-bd_sf"/>
</dbReference>
<dbReference type="InterPro" id="IPR018540">
    <property type="entry name" value="Spo0E-like"/>
</dbReference>
<protein>
    <submittedName>
        <fullName evidence="1">Aspartyl-phosphate phosphatase Spo0E family protein</fullName>
    </submittedName>
</protein>
<reference evidence="1" key="2">
    <citation type="submission" date="2023-03" db="EMBL/GenBank/DDBJ databases">
        <authorList>
            <person name="Zhang Z."/>
        </authorList>
    </citation>
    <scope>NUCLEOTIDE SEQUENCE</scope>
    <source>
        <strain evidence="1">DSA</strain>
    </source>
</reference>
<evidence type="ECO:0000313" key="2">
    <source>
        <dbReference type="Proteomes" id="UP001172911"/>
    </source>
</evidence>
<comment type="caution">
    <text evidence="1">The sequence shown here is derived from an EMBL/GenBank/DDBJ whole genome shotgun (WGS) entry which is preliminary data.</text>
</comment>
<dbReference type="InterPro" id="IPR037208">
    <property type="entry name" value="Spo0E-like_sf"/>
</dbReference>